<proteinExistence type="predicted"/>
<name>A0ABQ4DXH7_9ACTN</name>
<dbReference type="Proteomes" id="UP000646749">
    <property type="component" value="Unassembled WGS sequence"/>
</dbReference>
<keyword evidence="2" id="KW-1185">Reference proteome</keyword>
<gene>
    <name evidence="1" type="ORF">Pen02_20950</name>
</gene>
<dbReference type="EMBL" id="BONW01000008">
    <property type="protein sequence ID" value="GIG87159.1"/>
    <property type="molecule type" value="Genomic_DNA"/>
</dbReference>
<reference evidence="1 2" key="1">
    <citation type="submission" date="2021-01" db="EMBL/GenBank/DDBJ databases">
        <title>Whole genome shotgun sequence of Plantactinospora endophytica NBRC 110450.</title>
        <authorList>
            <person name="Komaki H."/>
            <person name="Tamura T."/>
        </authorList>
    </citation>
    <scope>NUCLEOTIDE SEQUENCE [LARGE SCALE GENOMIC DNA]</scope>
    <source>
        <strain evidence="1 2">NBRC 110450</strain>
    </source>
</reference>
<dbReference type="InterPro" id="IPR049975">
    <property type="entry name" value="SAV_915-like_dom"/>
</dbReference>
<accession>A0ABQ4DXH7</accession>
<evidence type="ECO:0000313" key="1">
    <source>
        <dbReference type="EMBL" id="GIG87159.1"/>
    </source>
</evidence>
<dbReference type="RefSeq" id="WP_203865735.1">
    <property type="nucleotide sequence ID" value="NZ_BONW01000008.1"/>
</dbReference>
<dbReference type="NCBIfam" id="NF042914">
    <property type="entry name" value="SAV915_dom"/>
    <property type="match status" value="1"/>
</dbReference>
<sequence>MAPAPVIPPVVYLACEEASSESFRPDLHATGDEQVAVLVYTALDRLIECCGPEQPWVVVSTSAFDAIEAYAPFDVVLVDAEIPEVHRRRAG</sequence>
<evidence type="ECO:0008006" key="3">
    <source>
        <dbReference type="Google" id="ProtNLM"/>
    </source>
</evidence>
<evidence type="ECO:0000313" key="2">
    <source>
        <dbReference type="Proteomes" id="UP000646749"/>
    </source>
</evidence>
<comment type="caution">
    <text evidence="1">The sequence shown here is derived from an EMBL/GenBank/DDBJ whole genome shotgun (WGS) entry which is preliminary data.</text>
</comment>
<protein>
    <recommendedName>
        <fullName evidence="3">Response regulatory domain-containing protein</fullName>
    </recommendedName>
</protein>
<organism evidence="1 2">
    <name type="scientific">Plantactinospora endophytica</name>
    <dbReference type="NCBI Taxonomy" id="673535"/>
    <lineage>
        <taxon>Bacteria</taxon>
        <taxon>Bacillati</taxon>
        <taxon>Actinomycetota</taxon>
        <taxon>Actinomycetes</taxon>
        <taxon>Micromonosporales</taxon>
        <taxon>Micromonosporaceae</taxon>
        <taxon>Plantactinospora</taxon>
    </lineage>
</organism>